<dbReference type="Gene3D" id="3.90.120.10">
    <property type="entry name" value="DNA Methylase, subunit A, domain 2"/>
    <property type="match status" value="1"/>
</dbReference>
<evidence type="ECO:0000256" key="7">
    <source>
        <dbReference type="RuleBase" id="RU000416"/>
    </source>
</evidence>
<dbReference type="PRINTS" id="PR00105">
    <property type="entry name" value="C5METTRFRASE"/>
</dbReference>
<dbReference type="RefSeq" id="WP_056953943.1">
    <property type="nucleotide sequence ID" value="NZ_AZFK01000018.1"/>
</dbReference>
<dbReference type="PROSITE" id="PS00095">
    <property type="entry name" value="C5_MTASE_2"/>
    <property type="match status" value="1"/>
</dbReference>
<proteinExistence type="inferred from homology"/>
<comment type="caution">
    <text evidence="8">The sequence shown here is derived from an EMBL/GenBank/DDBJ whole genome shotgun (WGS) entry which is preliminary data.</text>
</comment>
<dbReference type="Gene3D" id="3.40.50.150">
    <property type="entry name" value="Vaccinia Virus protein VP39"/>
    <property type="match status" value="1"/>
</dbReference>
<dbReference type="PANTHER" id="PTHR46098">
    <property type="entry name" value="TRNA (CYTOSINE(38)-C(5))-METHYLTRANSFERASE"/>
    <property type="match status" value="1"/>
</dbReference>
<protein>
    <recommendedName>
        <fullName evidence="1">DNA (cytosine-5-)-methyltransferase</fullName>
        <ecNumber evidence="1">2.1.1.37</ecNumber>
    </recommendedName>
</protein>
<evidence type="ECO:0000256" key="5">
    <source>
        <dbReference type="ARBA" id="ARBA00022747"/>
    </source>
</evidence>
<comment type="similarity">
    <text evidence="6 7">Belongs to the class I-like SAM-binding methyltransferase superfamily. C5-methyltransferase family.</text>
</comment>
<evidence type="ECO:0000256" key="3">
    <source>
        <dbReference type="ARBA" id="ARBA00022679"/>
    </source>
</evidence>
<dbReference type="InterPro" id="IPR001525">
    <property type="entry name" value="C5_MeTfrase"/>
</dbReference>
<keyword evidence="4 6" id="KW-0949">S-adenosyl-L-methionine</keyword>
<sequence>MKFIDLFAGIGGFHSGLEQNGHECVGWVEWDKFARQSYEALYDTKGLYTAHDIKSIPNGNDFPYADIWTFGSPCTNISIAGNRQGLQGEQSSMFFEVIRLLNDRDWEAKPTYLILENVKNLLSSNGGRDFQRVIAEMDQAGYNVEWRVFNSANFVPQHRERVYVVGSLRGRIEGGRSVLSGFGEDEANLRPGQTIKVVAQRSNYRSNNVISVTGVSPTLNTAQGGGRVPHILVEKNGQPAIRRLTPRECWRLQGFTDDQFDRVKAAGLSDTQLYKQAGNAVTVPVVAMITKNLK</sequence>
<dbReference type="PROSITE" id="PS51679">
    <property type="entry name" value="SAM_MT_C5"/>
    <property type="match status" value="1"/>
</dbReference>
<dbReference type="GO" id="GO:0009307">
    <property type="term" value="P:DNA restriction-modification system"/>
    <property type="evidence" value="ECO:0007669"/>
    <property type="project" value="UniProtKB-KW"/>
</dbReference>
<dbReference type="GO" id="GO:0003886">
    <property type="term" value="F:DNA (cytosine-5-)-methyltransferase activity"/>
    <property type="evidence" value="ECO:0007669"/>
    <property type="project" value="UniProtKB-EC"/>
</dbReference>
<evidence type="ECO:0000313" key="9">
    <source>
        <dbReference type="Proteomes" id="UP000050816"/>
    </source>
</evidence>
<dbReference type="InterPro" id="IPR029063">
    <property type="entry name" value="SAM-dependent_MTases_sf"/>
</dbReference>
<gene>
    <name evidence="8" type="ORF">FC43_GL001026</name>
</gene>
<dbReference type="InterPro" id="IPR050750">
    <property type="entry name" value="C5-MTase"/>
</dbReference>
<keyword evidence="5" id="KW-0680">Restriction system</keyword>
<dbReference type="NCBIfam" id="TIGR00675">
    <property type="entry name" value="dcm"/>
    <property type="match status" value="1"/>
</dbReference>
<name>A0A0R1UDX2_9LACO</name>
<dbReference type="EC" id="2.1.1.37" evidence="1"/>
<evidence type="ECO:0000256" key="2">
    <source>
        <dbReference type="ARBA" id="ARBA00022603"/>
    </source>
</evidence>
<evidence type="ECO:0000256" key="1">
    <source>
        <dbReference type="ARBA" id="ARBA00011975"/>
    </source>
</evidence>
<reference evidence="8 9" key="1">
    <citation type="journal article" date="2015" name="Genome Announc.">
        <title>Expanding the biotechnology potential of lactobacilli through comparative genomics of 213 strains and associated genera.</title>
        <authorList>
            <person name="Sun Z."/>
            <person name="Harris H.M."/>
            <person name="McCann A."/>
            <person name="Guo C."/>
            <person name="Argimon S."/>
            <person name="Zhang W."/>
            <person name="Yang X."/>
            <person name="Jeffery I.B."/>
            <person name="Cooney J.C."/>
            <person name="Kagawa T.F."/>
            <person name="Liu W."/>
            <person name="Song Y."/>
            <person name="Salvetti E."/>
            <person name="Wrobel A."/>
            <person name="Rasinkangas P."/>
            <person name="Parkhill J."/>
            <person name="Rea M.C."/>
            <person name="O'Sullivan O."/>
            <person name="Ritari J."/>
            <person name="Douillard F.P."/>
            <person name="Paul Ross R."/>
            <person name="Yang R."/>
            <person name="Briner A.E."/>
            <person name="Felis G.E."/>
            <person name="de Vos W.M."/>
            <person name="Barrangou R."/>
            <person name="Klaenhammer T.R."/>
            <person name="Caufield P.W."/>
            <person name="Cui Y."/>
            <person name="Zhang H."/>
            <person name="O'Toole P.W."/>
        </authorList>
    </citation>
    <scope>NUCLEOTIDE SEQUENCE [LARGE SCALE GENOMIC DNA]</scope>
    <source>
        <strain evidence="8 9">DSM 15946</strain>
    </source>
</reference>
<accession>A0A0R1UDX2</accession>
<organism evidence="8 9">
    <name type="scientific">Limosilactobacillus ingluviei DSM 15946</name>
    <dbReference type="NCBI Taxonomy" id="1423760"/>
    <lineage>
        <taxon>Bacteria</taxon>
        <taxon>Bacillati</taxon>
        <taxon>Bacillota</taxon>
        <taxon>Bacilli</taxon>
        <taxon>Lactobacillales</taxon>
        <taxon>Lactobacillaceae</taxon>
        <taxon>Limosilactobacillus</taxon>
    </lineage>
</organism>
<dbReference type="SUPFAM" id="SSF53335">
    <property type="entry name" value="S-adenosyl-L-methionine-dependent methyltransferases"/>
    <property type="match status" value="1"/>
</dbReference>
<evidence type="ECO:0000256" key="6">
    <source>
        <dbReference type="PROSITE-ProRule" id="PRU01016"/>
    </source>
</evidence>
<dbReference type="AlphaFoldDB" id="A0A0R1UDX2"/>
<dbReference type="PANTHER" id="PTHR46098:SF1">
    <property type="entry name" value="TRNA (CYTOSINE(38)-C(5))-METHYLTRANSFERASE"/>
    <property type="match status" value="1"/>
</dbReference>
<keyword evidence="3 6" id="KW-0808">Transferase</keyword>
<feature type="active site" evidence="6">
    <location>
        <position position="74"/>
    </location>
</feature>
<dbReference type="PATRIC" id="fig|1423760.3.peg.1065"/>
<dbReference type="Proteomes" id="UP000050816">
    <property type="component" value="Unassembled WGS sequence"/>
</dbReference>
<dbReference type="Pfam" id="PF00145">
    <property type="entry name" value="DNA_methylase"/>
    <property type="match status" value="2"/>
</dbReference>
<dbReference type="EMBL" id="AZFK01000018">
    <property type="protein sequence ID" value="KRL91609.1"/>
    <property type="molecule type" value="Genomic_DNA"/>
</dbReference>
<dbReference type="GO" id="GO:0032259">
    <property type="term" value="P:methylation"/>
    <property type="evidence" value="ECO:0007669"/>
    <property type="project" value="UniProtKB-KW"/>
</dbReference>
<keyword evidence="2 6" id="KW-0489">Methyltransferase</keyword>
<dbReference type="InterPro" id="IPR031303">
    <property type="entry name" value="C5_meth_CS"/>
</dbReference>
<evidence type="ECO:0000256" key="4">
    <source>
        <dbReference type="ARBA" id="ARBA00022691"/>
    </source>
</evidence>
<dbReference type="CDD" id="cd00315">
    <property type="entry name" value="Cyt_C5_DNA_methylase"/>
    <property type="match status" value="1"/>
</dbReference>
<evidence type="ECO:0000313" key="8">
    <source>
        <dbReference type="EMBL" id="KRL91609.1"/>
    </source>
</evidence>